<evidence type="ECO:0000313" key="1">
    <source>
        <dbReference type="EMBL" id="JAH68652.1"/>
    </source>
</evidence>
<proteinExistence type="predicted"/>
<sequence>MDYGLIKFMPDSMLIKHIYSMNYIKNALSEISLLMLPDKLNPCFH</sequence>
<organism evidence="1">
    <name type="scientific">Anguilla anguilla</name>
    <name type="common">European freshwater eel</name>
    <name type="synonym">Muraena anguilla</name>
    <dbReference type="NCBI Taxonomy" id="7936"/>
    <lineage>
        <taxon>Eukaryota</taxon>
        <taxon>Metazoa</taxon>
        <taxon>Chordata</taxon>
        <taxon>Craniata</taxon>
        <taxon>Vertebrata</taxon>
        <taxon>Euteleostomi</taxon>
        <taxon>Actinopterygii</taxon>
        <taxon>Neopterygii</taxon>
        <taxon>Teleostei</taxon>
        <taxon>Anguilliformes</taxon>
        <taxon>Anguillidae</taxon>
        <taxon>Anguilla</taxon>
    </lineage>
</organism>
<reference evidence="1" key="1">
    <citation type="submission" date="2014-11" db="EMBL/GenBank/DDBJ databases">
        <authorList>
            <person name="Amaro Gonzalez C."/>
        </authorList>
    </citation>
    <scope>NUCLEOTIDE SEQUENCE</scope>
</reference>
<reference evidence="1" key="2">
    <citation type="journal article" date="2015" name="Fish Shellfish Immunol.">
        <title>Early steps in the European eel (Anguilla anguilla)-Vibrio vulnificus interaction in the gills: Role of the RtxA13 toxin.</title>
        <authorList>
            <person name="Callol A."/>
            <person name="Pajuelo D."/>
            <person name="Ebbesson L."/>
            <person name="Teles M."/>
            <person name="MacKenzie S."/>
            <person name="Amaro C."/>
        </authorList>
    </citation>
    <scope>NUCLEOTIDE SEQUENCE</scope>
</reference>
<dbReference type="AlphaFoldDB" id="A0A0E9US48"/>
<name>A0A0E9US48_ANGAN</name>
<protein>
    <submittedName>
        <fullName evidence="1">Uncharacterized protein</fullName>
    </submittedName>
</protein>
<accession>A0A0E9US48</accession>
<dbReference type="EMBL" id="GBXM01039925">
    <property type="protein sequence ID" value="JAH68652.1"/>
    <property type="molecule type" value="Transcribed_RNA"/>
</dbReference>